<dbReference type="KEGG" id="vg:10328542"/>
<accession>E3SPZ2</accession>
<evidence type="ECO:0000313" key="2">
    <source>
        <dbReference type="Proteomes" id="UP000006535"/>
    </source>
</evidence>
<reference evidence="1 2" key="1">
    <citation type="journal article" date="2010" name="Environ. Microbiol.">
        <title>Genomic analysis of oceanic cyanobacterial myoviruses compared with T4-like myoviruses from diverse hosts and environments.</title>
        <authorList>
            <person name="Sullivan M.B."/>
            <person name="Huang K.H."/>
            <person name="Ignacio-Espinoza J.C."/>
            <person name="Berlin A.M."/>
            <person name="Kelly L."/>
            <person name="Weigele P.R."/>
            <person name="DeFrancesco A.S."/>
            <person name="Kern S.E."/>
            <person name="Thompson L.R."/>
            <person name="Young S."/>
            <person name="Yandava C."/>
            <person name="Fu R."/>
            <person name="Krastins B."/>
            <person name="Chase M."/>
            <person name="Sarracino D."/>
            <person name="Osburne M.S."/>
            <person name="Henn M.R."/>
            <person name="Chisholm S.W."/>
        </authorList>
    </citation>
    <scope>NUCLEOTIDE SEQUENCE [LARGE SCALE GENOMIC DNA]</scope>
    <source>
        <strain evidence="1">Syn19</strain>
    </source>
</reference>
<dbReference type="GeneID" id="10328542"/>
<gene>
    <name evidence="1" type="primary">gp5</name>
    <name evidence="1" type="ORF">Syn19_023</name>
</gene>
<dbReference type="SUPFAM" id="SSF69255">
    <property type="entry name" value="gp5 N-terminal domain-like"/>
    <property type="match status" value="1"/>
</dbReference>
<dbReference type="OrthoDB" id="6701at10239"/>
<dbReference type="Gene3D" id="2.40.50.260">
    <property type="entry name" value="Nucleic acid-binding protein domain"/>
    <property type="match status" value="1"/>
</dbReference>
<keyword evidence="2" id="KW-1185">Reference proteome</keyword>
<proteinExistence type="predicted"/>
<protein>
    <submittedName>
        <fullName evidence="1">Baseplate hub + tail lysozyme</fullName>
    </submittedName>
</protein>
<dbReference type="EMBL" id="GU071106">
    <property type="protein sequence ID" value="ADO99530.1"/>
    <property type="molecule type" value="Genomic_DNA"/>
</dbReference>
<evidence type="ECO:0000313" key="1">
    <source>
        <dbReference type="EMBL" id="ADO99530.1"/>
    </source>
</evidence>
<name>E3SPZ2_9CAUD</name>
<organism evidence="1 2">
    <name type="scientific">Synechococcus phage Syn19</name>
    <dbReference type="NCBI Taxonomy" id="445684"/>
    <lineage>
        <taxon>Viruses</taxon>
        <taxon>Duplodnaviria</taxon>
        <taxon>Heunggongvirae</taxon>
        <taxon>Uroviricota</taxon>
        <taxon>Caudoviricetes</taxon>
        <taxon>Pantevenvirales</taxon>
        <taxon>Kyanoviridae</taxon>
        <taxon>Pontusvirus</taxon>
        <taxon>Pontusvirus syn19</taxon>
    </lineage>
</organism>
<dbReference type="RefSeq" id="YP_004323860.1">
    <property type="nucleotide sequence ID" value="NC_015286.1"/>
</dbReference>
<dbReference type="Proteomes" id="UP000006535">
    <property type="component" value="Segment"/>
</dbReference>
<sequence>MSIVDGILNEPDTNFIGKDGFFWWVGEVEDNEDPMELGRVKVRCLGYYTNFGGGTLADLPTNSLPWATVLQHTSQPGNDGQGESSGQLQPGAIVLGFFMDGDMAQMPVVLGVMRVNKAESTRTTGKMAFTNVVPDAGIVINNSTLHPAEKNTVKPSRINRQSNSNAVAYPGQVKTITGGMGSPKNIGIDIPGGTTNPVKPLDPEKPIPAANGIGGPWKTLEYKLSYLLEDLCNSCSSIVKAEGGEYLDLTTGRLIAKKELTRTIRDYITTIYAQVISSIRQGMISLTEDLKLTQLMLSTTGAPFNLYRVVTAAITQILSKACDVDNMLNIYVNDMMKVVDESVDKYLTGAQDKPTMVARAVESINKKILGDTADLIKEIGDLTKTIKDQVNDLNANDDLLLDTWERGFTIFENLTTLFNNGQYGFVSLTPVFKLLGQFGAGCQRTPEGAAKTAGWYPLFGITRCDMQELEMFNKMRGSVSDGTDLFSSVFRDADPYLSTAKNHVNGSYDVWLGTPGRQADVSKKCNGTTHTSLVLNNSHFAEKIARDTFKKENPNATAAEIEAAVEEFRKKQTGGKGDTGSLVADHITYAGTLTQEVHGDDCKLVSGHQAVSIDGDYFLKITGDCHLEVGGGFFLSAEGSPKASGKIQRHALKFGSDVDMSVVGAKFHFQSSELDLSATKSRFTGSFYENTNDVQVMSGLDISLHTQSSIQVVTPHLLELIGVENPTYPKALRGKRSVTVGGNYEHHYHTGQVDLYKDYRISLANPKALYNEKMNDGELRQFIGGSALSTESTS</sequence>